<keyword evidence="3" id="KW-1185">Reference proteome</keyword>
<gene>
    <name evidence="2" type="ORF">SAMN05421684_0127</name>
</gene>
<feature type="region of interest" description="Disordered" evidence="1">
    <location>
        <begin position="26"/>
        <end position="62"/>
    </location>
</feature>
<name>A0A1H3KG83_9ACTN</name>
<dbReference type="Proteomes" id="UP000199632">
    <property type="component" value="Unassembled WGS sequence"/>
</dbReference>
<evidence type="ECO:0000313" key="2">
    <source>
        <dbReference type="EMBL" id="SDY51116.1"/>
    </source>
</evidence>
<feature type="region of interest" description="Disordered" evidence="1">
    <location>
        <begin position="80"/>
        <end position="123"/>
    </location>
</feature>
<dbReference type="EMBL" id="FNQB01000001">
    <property type="protein sequence ID" value="SDY51116.1"/>
    <property type="molecule type" value="Genomic_DNA"/>
</dbReference>
<sequence>MEAADPLGPWWAGVAPRALTLCRPSIVTGPSRQRPGRVRRPELPRPSAVLGSAPRRWRAQNSIVRAPDARPWIARTPIPPPPCPRSLMPQPPRPLPPCPRPLMPRPLMPRPPPPPPRSLALPTPTPTPISQQPVPHLLMSRSPIVCDLTPTGRAPAERGPRGWPVASAASWTSEAQTWLASAWEPGPLCRMPSSRGDRSRRHQDALATFVRHGRYRRLPARPGPVAPSCLPASCDQTRFRTPARFQGRRIS</sequence>
<evidence type="ECO:0000313" key="3">
    <source>
        <dbReference type="Proteomes" id="UP000199632"/>
    </source>
</evidence>
<reference evidence="3" key="1">
    <citation type="submission" date="2016-10" db="EMBL/GenBank/DDBJ databases">
        <authorList>
            <person name="Varghese N."/>
            <person name="Submissions S."/>
        </authorList>
    </citation>
    <scope>NUCLEOTIDE SEQUENCE [LARGE SCALE GENOMIC DNA]</scope>
    <source>
        <strain evidence="3">DSM 44718</strain>
    </source>
</reference>
<accession>A0A1H3KG83</accession>
<organism evidence="2 3">
    <name type="scientific">Asanoa ishikariensis</name>
    <dbReference type="NCBI Taxonomy" id="137265"/>
    <lineage>
        <taxon>Bacteria</taxon>
        <taxon>Bacillati</taxon>
        <taxon>Actinomycetota</taxon>
        <taxon>Actinomycetes</taxon>
        <taxon>Micromonosporales</taxon>
        <taxon>Micromonosporaceae</taxon>
        <taxon>Asanoa</taxon>
    </lineage>
</organism>
<evidence type="ECO:0000256" key="1">
    <source>
        <dbReference type="SAM" id="MobiDB-lite"/>
    </source>
</evidence>
<dbReference type="AlphaFoldDB" id="A0A1H3KG83"/>
<proteinExistence type="predicted"/>
<protein>
    <submittedName>
        <fullName evidence="2">Uncharacterized protein</fullName>
    </submittedName>
</protein>